<evidence type="ECO:0000313" key="2">
    <source>
        <dbReference type="Proteomes" id="UP000095564"/>
    </source>
</evidence>
<sequence>MSLGIYNAFIFDRNYTMQELIKMMDSLKKEVRKPIDAQLHKCVLEKFLYYYYLREYLYGDEILEMLKKETDYDKKTWLRNTMKCQWKSLYKNIVLYIRSKVRNAMGDNLGQSLDPNCRAVLYLFAVEEKILCIYGGNQNVVPVLEQQKYLKDFHYQNSTDRPEEISEEDWGERHRLWKKATGPEYFCSDHGFMVNLYDTSVELFRPDFPFDKESAPDYDDILCQLMDTLYPNHNDLGDYKWNELKSNCSELNMNEIEQIVKG</sequence>
<dbReference type="EMBL" id="CZAU01000002">
    <property type="protein sequence ID" value="CUO95956.1"/>
    <property type="molecule type" value="Genomic_DNA"/>
</dbReference>
<evidence type="ECO:0000313" key="1">
    <source>
        <dbReference type="EMBL" id="CUO95956.1"/>
    </source>
</evidence>
<organism evidence="1 2">
    <name type="scientific">Anaerostipes hadrus</name>
    <dbReference type="NCBI Taxonomy" id="649756"/>
    <lineage>
        <taxon>Bacteria</taxon>
        <taxon>Bacillati</taxon>
        <taxon>Bacillota</taxon>
        <taxon>Clostridia</taxon>
        <taxon>Lachnospirales</taxon>
        <taxon>Lachnospiraceae</taxon>
        <taxon>Anaerostipes</taxon>
    </lineage>
</organism>
<reference evidence="1 2" key="1">
    <citation type="submission" date="2015-09" db="EMBL/GenBank/DDBJ databases">
        <authorList>
            <consortium name="Pathogen Informatics"/>
        </authorList>
    </citation>
    <scope>NUCLEOTIDE SEQUENCE [LARGE SCALE GENOMIC DNA]</scope>
    <source>
        <strain evidence="1 2">2789STDY5834908</strain>
    </source>
</reference>
<gene>
    <name evidence="1" type="ORF">ERS852520_00271</name>
</gene>
<dbReference type="OrthoDB" id="6924138at2"/>
<dbReference type="RefSeq" id="WP_055159054.1">
    <property type="nucleotide sequence ID" value="NZ_CZAU01000002.1"/>
</dbReference>
<protein>
    <submittedName>
        <fullName evidence="1">Uncharacterized protein</fullName>
    </submittedName>
</protein>
<accession>A0A174JCI3</accession>
<dbReference type="Proteomes" id="UP000095564">
    <property type="component" value="Unassembled WGS sequence"/>
</dbReference>
<name>A0A174JCI3_ANAHA</name>
<dbReference type="AlphaFoldDB" id="A0A174JCI3"/>
<proteinExistence type="predicted"/>